<feature type="transmembrane region" description="Helical" evidence="7">
    <location>
        <begin position="342"/>
        <end position="366"/>
    </location>
</feature>
<evidence type="ECO:0000256" key="7">
    <source>
        <dbReference type="SAM" id="Phobius"/>
    </source>
</evidence>
<feature type="transmembrane region" description="Helical" evidence="7">
    <location>
        <begin position="148"/>
        <end position="167"/>
    </location>
</feature>
<feature type="transmembrane region" description="Helical" evidence="7">
    <location>
        <begin position="104"/>
        <end position="128"/>
    </location>
</feature>
<evidence type="ECO:0000256" key="6">
    <source>
        <dbReference type="ARBA" id="ARBA00023136"/>
    </source>
</evidence>
<evidence type="ECO:0000256" key="5">
    <source>
        <dbReference type="ARBA" id="ARBA00022989"/>
    </source>
</evidence>
<name>A0ABV7FIC4_9GAMM</name>
<evidence type="ECO:0000313" key="8">
    <source>
        <dbReference type="EMBL" id="MFC3116526.1"/>
    </source>
</evidence>
<dbReference type="InterPro" id="IPR044644">
    <property type="entry name" value="DinF-like"/>
</dbReference>
<proteinExistence type="inferred from homology"/>
<evidence type="ECO:0000313" key="9">
    <source>
        <dbReference type="Proteomes" id="UP001595555"/>
    </source>
</evidence>
<reference evidence="9" key="1">
    <citation type="journal article" date="2019" name="Int. J. Syst. Evol. Microbiol.">
        <title>The Global Catalogue of Microorganisms (GCM) 10K type strain sequencing project: providing services to taxonomists for standard genome sequencing and annotation.</title>
        <authorList>
            <consortium name="The Broad Institute Genomics Platform"/>
            <consortium name="The Broad Institute Genome Sequencing Center for Infectious Disease"/>
            <person name="Wu L."/>
            <person name="Ma J."/>
        </authorList>
    </citation>
    <scope>NUCLEOTIDE SEQUENCE [LARGE SCALE GENOMIC DNA]</scope>
    <source>
        <strain evidence="9">KCTC 52237</strain>
    </source>
</reference>
<feature type="transmembrane region" description="Helical" evidence="7">
    <location>
        <begin position="411"/>
        <end position="430"/>
    </location>
</feature>
<comment type="caution">
    <text evidence="8">The sequence shown here is derived from an EMBL/GenBank/DDBJ whole genome shotgun (WGS) entry which is preliminary data.</text>
</comment>
<evidence type="ECO:0000256" key="2">
    <source>
        <dbReference type="ARBA" id="ARBA00010199"/>
    </source>
</evidence>
<sequence>MNSPDVSAQTPSSPFAAASRTDILRLAFPIILANAAVPLLGIVDTAVIGHTGSAADLGAIALGSLIFSFLFWGFGFLRMGTSGFTAQAAGAGDYREVRTAYGRALVLGVAIGLLLLLLQYPLSLLAFWLLDGSAAVEQTAQVYMQTRIWGAPATLASYAIMGTLIGLGHTRQLLALQLLLNGLNLILDVVFVLGFDWGVRGIALGTVISEWTCALTGAWLLWRLLRRQQATSGQPQGSSTSEPFFSWSHIFQRSALLTTLKINSDIMWRTLFMLAGFGWFANQSAVFGDNTLAANHILLQFLSFAAFFLDGFAFALESLVGKAIGARNRQLFDRVIITSTQIAASCALGLMLLLLVFGPLAINALTPNEAIRAQAIAYLPYAAAYVLLSFMAFQLDGIFIGATGSRAMRNAALASLLVFLASAWPLALWLGNQGLWLAFIIYVLARAVTLGIYLPQLRRSITNGALTH</sequence>
<dbReference type="PANTHER" id="PTHR43298">
    <property type="entry name" value="MULTIDRUG RESISTANCE PROTEIN NORM-RELATED"/>
    <property type="match status" value="1"/>
</dbReference>
<accession>A0ABV7FIC4</accession>
<comment type="subcellular location">
    <subcellularLocation>
        <location evidence="1">Membrane</location>
        <topology evidence="1">Multi-pass membrane protein</topology>
    </subcellularLocation>
</comment>
<feature type="transmembrane region" description="Helical" evidence="7">
    <location>
        <begin position="174"/>
        <end position="195"/>
    </location>
</feature>
<feature type="transmembrane region" description="Helical" evidence="7">
    <location>
        <begin position="26"/>
        <end position="48"/>
    </location>
</feature>
<keyword evidence="4 7" id="KW-0812">Transmembrane</keyword>
<feature type="transmembrane region" description="Helical" evidence="7">
    <location>
        <begin position="378"/>
        <end position="399"/>
    </location>
</feature>
<gene>
    <name evidence="8" type="ORF">ACFODX_13220</name>
</gene>
<keyword evidence="9" id="KW-1185">Reference proteome</keyword>
<evidence type="ECO:0000256" key="1">
    <source>
        <dbReference type="ARBA" id="ARBA00004141"/>
    </source>
</evidence>
<protein>
    <submittedName>
        <fullName evidence="8">MATE family efflux transporter</fullName>
    </submittedName>
</protein>
<feature type="transmembrane region" description="Helical" evidence="7">
    <location>
        <begin position="201"/>
        <end position="222"/>
    </location>
</feature>
<feature type="transmembrane region" description="Helical" evidence="7">
    <location>
        <begin position="297"/>
        <end position="321"/>
    </location>
</feature>
<feature type="transmembrane region" description="Helical" evidence="7">
    <location>
        <begin position="436"/>
        <end position="454"/>
    </location>
</feature>
<keyword evidence="3" id="KW-0813">Transport</keyword>
<keyword evidence="5 7" id="KW-1133">Transmembrane helix</keyword>
<dbReference type="Pfam" id="PF01554">
    <property type="entry name" value="MatE"/>
    <property type="match status" value="2"/>
</dbReference>
<evidence type="ECO:0000256" key="3">
    <source>
        <dbReference type="ARBA" id="ARBA00022448"/>
    </source>
</evidence>
<dbReference type="InterPro" id="IPR050222">
    <property type="entry name" value="MATE_MdtK"/>
</dbReference>
<dbReference type="NCBIfam" id="TIGR00797">
    <property type="entry name" value="matE"/>
    <property type="match status" value="1"/>
</dbReference>
<evidence type="ECO:0000256" key="4">
    <source>
        <dbReference type="ARBA" id="ARBA00022692"/>
    </source>
</evidence>
<dbReference type="PANTHER" id="PTHR43298:SF2">
    <property type="entry name" value="FMN_FAD EXPORTER YEEO-RELATED"/>
    <property type="match status" value="1"/>
</dbReference>
<feature type="transmembrane region" description="Helical" evidence="7">
    <location>
        <begin position="54"/>
        <end position="77"/>
    </location>
</feature>
<dbReference type="EMBL" id="JBHRTF010000004">
    <property type="protein sequence ID" value="MFC3116526.1"/>
    <property type="molecule type" value="Genomic_DNA"/>
</dbReference>
<dbReference type="InterPro" id="IPR002528">
    <property type="entry name" value="MATE_fam"/>
</dbReference>
<organism evidence="8 9">
    <name type="scientific">Cellvibrio fontiphilus</name>
    <dbReference type="NCBI Taxonomy" id="1815559"/>
    <lineage>
        <taxon>Bacteria</taxon>
        <taxon>Pseudomonadati</taxon>
        <taxon>Pseudomonadota</taxon>
        <taxon>Gammaproteobacteria</taxon>
        <taxon>Cellvibrionales</taxon>
        <taxon>Cellvibrionaceae</taxon>
        <taxon>Cellvibrio</taxon>
    </lineage>
</organism>
<comment type="similarity">
    <text evidence="2">Belongs to the multi antimicrobial extrusion (MATE) (TC 2.A.66.1) family.</text>
</comment>
<dbReference type="RefSeq" id="WP_378119852.1">
    <property type="nucleotide sequence ID" value="NZ_JBHRTF010000004.1"/>
</dbReference>
<keyword evidence="6 7" id="KW-0472">Membrane</keyword>
<dbReference type="CDD" id="cd13136">
    <property type="entry name" value="MATE_DinF_like"/>
    <property type="match status" value="1"/>
</dbReference>
<feature type="transmembrane region" description="Helical" evidence="7">
    <location>
        <begin position="266"/>
        <end position="285"/>
    </location>
</feature>
<dbReference type="Proteomes" id="UP001595555">
    <property type="component" value="Unassembled WGS sequence"/>
</dbReference>